<keyword evidence="4" id="KW-0143">Chaperone</keyword>
<dbReference type="EMBL" id="JAPTSV010000003">
    <property type="protein sequence ID" value="KAJ1529303.1"/>
    <property type="molecule type" value="Genomic_DNA"/>
</dbReference>
<keyword evidence="7" id="KW-1185">Reference proteome</keyword>
<dbReference type="EMBL" id="JAPTSV010000003">
    <property type="protein sequence ID" value="KAJ1529304.1"/>
    <property type="molecule type" value="Genomic_DNA"/>
</dbReference>
<evidence type="ECO:0000256" key="1">
    <source>
        <dbReference type="ARBA" id="ARBA00004173"/>
    </source>
</evidence>
<dbReference type="PANTHER" id="PTHR13194">
    <property type="entry name" value="COMPLEX I INTERMEDIATE-ASSOCIATED PROTEIN 30"/>
    <property type="match status" value="1"/>
</dbReference>
<comment type="similarity">
    <text evidence="2">Belongs to the CIA30 family.</text>
</comment>
<accession>A0AAV7XT01</accession>
<evidence type="ECO:0000256" key="2">
    <source>
        <dbReference type="ARBA" id="ARBA00007884"/>
    </source>
</evidence>
<evidence type="ECO:0000313" key="6">
    <source>
        <dbReference type="EMBL" id="KAJ1529304.1"/>
    </source>
</evidence>
<name>A0AAV7XT01_9NEOP</name>
<organism evidence="6 7">
    <name type="scientific">Megalurothrips usitatus</name>
    <name type="common">bean blossom thrips</name>
    <dbReference type="NCBI Taxonomy" id="439358"/>
    <lineage>
        <taxon>Eukaryota</taxon>
        <taxon>Metazoa</taxon>
        <taxon>Ecdysozoa</taxon>
        <taxon>Arthropoda</taxon>
        <taxon>Hexapoda</taxon>
        <taxon>Insecta</taxon>
        <taxon>Pterygota</taxon>
        <taxon>Neoptera</taxon>
        <taxon>Paraneoptera</taxon>
        <taxon>Thysanoptera</taxon>
        <taxon>Terebrantia</taxon>
        <taxon>Thripoidea</taxon>
        <taxon>Thripidae</taxon>
        <taxon>Megalurothrips</taxon>
    </lineage>
</organism>
<comment type="caution">
    <text evidence="6">The sequence shown here is derived from an EMBL/GenBank/DDBJ whole genome shotgun (WGS) entry which is preliminary data.</text>
</comment>
<proteinExistence type="inferred from homology"/>
<sequence>MLKLTLRISTQLVYSTATAKNLSCVAVNQRYNVTTKRSFHISTKRKGLSFWEPNKRGTSEYDKEDTTSDLEHFKRGSKMLIPETKKWFREMKDYFSQDLPAHLTPNDHVTDKYFSFNGPDSLENWVVSTDSDWNGGFTTGNISISPSGTGVFSGNLCTQVPKSGTLENAGFANLRFVPPLKSFGREPVYVFVAYTHLVLRVRGDGRNYLVNLHPHAFFDIHHLNMFTYVLHTRGGPYWQETKIPFSKFFLHYKGRMQDRQTPIDLQNIRNFSISLMDQNNGPFRLEIDYVGCEFDPGHTEEHTYEEYYVPRWTGIN</sequence>
<dbReference type="Proteomes" id="UP001075354">
    <property type="component" value="Chromosome 3"/>
</dbReference>
<dbReference type="SUPFAM" id="SSF49785">
    <property type="entry name" value="Galactose-binding domain-like"/>
    <property type="match status" value="1"/>
</dbReference>
<dbReference type="PANTHER" id="PTHR13194:SF18">
    <property type="entry name" value="COMPLEX I INTERMEDIATE-ASSOCIATED PROTEIN 30, MITOCHONDRIAL"/>
    <property type="match status" value="1"/>
</dbReference>
<dbReference type="Pfam" id="PF08547">
    <property type="entry name" value="CIA30"/>
    <property type="match status" value="1"/>
</dbReference>
<dbReference type="InterPro" id="IPR013857">
    <property type="entry name" value="NADH-UbQ_OxRdtase-assoc_prot30"/>
</dbReference>
<reference evidence="6" key="1">
    <citation type="submission" date="2022-12" db="EMBL/GenBank/DDBJ databases">
        <title>Chromosome-level genome assembly of the bean flower thrips Megalurothrips usitatus.</title>
        <authorList>
            <person name="Ma L."/>
            <person name="Liu Q."/>
            <person name="Li H."/>
            <person name="Cai W."/>
        </authorList>
    </citation>
    <scope>NUCLEOTIDE SEQUENCE</scope>
    <source>
        <strain evidence="6">Cailab_2022a</strain>
    </source>
</reference>
<feature type="domain" description="NADH:ubiquinone oxidoreductase intermediate-associated protein 30" evidence="5">
    <location>
        <begin position="114"/>
        <end position="287"/>
    </location>
</feature>
<dbReference type="GO" id="GO:0006120">
    <property type="term" value="P:mitochondrial electron transport, NADH to ubiquinone"/>
    <property type="evidence" value="ECO:0007669"/>
    <property type="project" value="TreeGrafter"/>
</dbReference>
<dbReference type="AlphaFoldDB" id="A0AAV7XT01"/>
<comment type="subcellular location">
    <subcellularLocation>
        <location evidence="1">Mitochondrion</location>
    </subcellularLocation>
</comment>
<keyword evidence="3" id="KW-0496">Mitochondrion</keyword>
<dbReference type="GO" id="GO:0051082">
    <property type="term" value="F:unfolded protein binding"/>
    <property type="evidence" value="ECO:0007669"/>
    <property type="project" value="TreeGrafter"/>
</dbReference>
<dbReference type="InterPro" id="IPR008979">
    <property type="entry name" value="Galactose-bd-like_sf"/>
</dbReference>
<evidence type="ECO:0000259" key="5">
    <source>
        <dbReference type="Pfam" id="PF08547"/>
    </source>
</evidence>
<protein>
    <recommendedName>
        <fullName evidence="5">NADH:ubiquinone oxidoreductase intermediate-associated protein 30 domain-containing protein</fullName>
    </recommendedName>
</protein>
<dbReference type="InterPro" id="IPR039131">
    <property type="entry name" value="NDUFAF1"/>
</dbReference>
<evidence type="ECO:0000256" key="3">
    <source>
        <dbReference type="ARBA" id="ARBA00023128"/>
    </source>
</evidence>
<dbReference type="GO" id="GO:0032981">
    <property type="term" value="P:mitochondrial respiratory chain complex I assembly"/>
    <property type="evidence" value="ECO:0007669"/>
    <property type="project" value="TreeGrafter"/>
</dbReference>
<dbReference type="GO" id="GO:0005739">
    <property type="term" value="C:mitochondrion"/>
    <property type="evidence" value="ECO:0007669"/>
    <property type="project" value="UniProtKB-SubCell"/>
</dbReference>
<evidence type="ECO:0000256" key="4">
    <source>
        <dbReference type="ARBA" id="ARBA00023186"/>
    </source>
</evidence>
<evidence type="ECO:0000313" key="7">
    <source>
        <dbReference type="Proteomes" id="UP001075354"/>
    </source>
</evidence>
<gene>
    <name evidence="6" type="ORF">ONE63_006098</name>
</gene>